<dbReference type="InterPro" id="IPR013328">
    <property type="entry name" value="6PGD_dom2"/>
</dbReference>
<keyword evidence="3 6" id="KW-0560">Oxidoreductase</keyword>
<evidence type="ECO:0000256" key="6">
    <source>
        <dbReference type="RuleBase" id="RU910714"/>
    </source>
</evidence>
<accession>A0AB39USI4</accession>
<evidence type="ECO:0000256" key="5">
    <source>
        <dbReference type="PIRSR" id="PIRSR000103-1"/>
    </source>
</evidence>
<dbReference type="FunFam" id="1.10.1040.10:FF:000006">
    <property type="entry name" value="3-hydroxyisobutyrate dehydrogenase"/>
    <property type="match status" value="1"/>
</dbReference>
<dbReference type="PIRSF" id="PIRSF000103">
    <property type="entry name" value="HIBADH"/>
    <property type="match status" value="1"/>
</dbReference>
<evidence type="ECO:0000256" key="3">
    <source>
        <dbReference type="ARBA" id="ARBA00023002"/>
    </source>
</evidence>
<dbReference type="GO" id="GO:0050661">
    <property type="term" value="F:NADP binding"/>
    <property type="evidence" value="ECO:0007669"/>
    <property type="project" value="InterPro"/>
</dbReference>
<dbReference type="RefSeq" id="WP_369600034.1">
    <property type="nucleotide sequence ID" value="NZ_CP154858.1"/>
</dbReference>
<dbReference type="Gene3D" id="3.40.50.720">
    <property type="entry name" value="NAD(P)-binding Rossmann-like Domain"/>
    <property type="match status" value="1"/>
</dbReference>
<protein>
    <recommendedName>
        <fullName evidence="6">3-hydroxyisobutyrate dehydrogenase</fullName>
        <shortName evidence="6">HIBADH</shortName>
        <ecNumber evidence="6">1.1.1.31</ecNumber>
    </recommendedName>
</protein>
<evidence type="ECO:0000256" key="2">
    <source>
        <dbReference type="ARBA" id="ARBA00022456"/>
    </source>
</evidence>
<dbReference type="InterPro" id="IPR008927">
    <property type="entry name" value="6-PGluconate_DH-like_C_sf"/>
</dbReference>
<name>A0AB39USI4_9GAMM</name>
<dbReference type="AlphaFoldDB" id="A0AB39USI4"/>
<dbReference type="InterPro" id="IPR011548">
    <property type="entry name" value="HIBADH"/>
</dbReference>
<dbReference type="Gene3D" id="1.10.1040.10">
    <property type="entry name" value="N-(1-d-carboxylethyl)-l-norvaline Dehydrogenase, domain 2"/>
    <property type="match status" value="1"/>
</dbReference>
<dbReference type="PANTHER" id="PTHR22981:SF7">
    <property type="entry name" value="3-HYDROXYISOBUTYRATE DEHYDROGENASE, MITOCHONDRIAL"/>
    <property type="match status" value="1"/>
</dbReference>
<dbReference type="KEGG" id="tcd:AAIA72_09225"/>
<dbReference type="PANTHER" id="PTHR22981">
    <property type="entry name" value="3-HYDROXYISOBUTYRATE DEHYDROGENASE-RELATED"/>
    <property type="match status" value="1"/>
</dbReference>
<comment type="pathway">
    <text evidence="6">Amino-acid degradation; L-valine degradation.</text>
</comment>
<comment type="similarity">
    <text evidence="1 6">Belongs to the HIBADH-related family.</text>
</comment>
<reference evidence="9" key="1">
    <citation type="submission" date="2024-05" db="EMBL/GenBank/DDBJ databases">
        <title>Genome sequencing of novel strain.</title>
        <authorList>
            <person name="Ganbat D."/>
            <person name="Ganbat S."/>
            <person name="Lee S.-J."/>
        </authorList>
    </citation>
    <scope>NUCLEOTIDE SEQUENCE</scope>
    <source>
        <strain evidence="9">SMD15-11</strain>
    </source>
</reference>
<evidence type="ECO:0000259" key="8">
    <source>
        <dbReference type="Pfam" id="PF14833"/>
    </source>
</evidence>
<feature type="domain" description="6-phosphogluconate dehydrogenase NADP-binding" evidence="7">
    <location>
        <begin position="3"/>
        <end position="159"/>
    </location>
</feature>
<dbReference type="NCBIfam" id="TIGR01692">
    <property type="entry name" value="HIBADH"/>
    <property type="match status" value="1"/>
</dbReference>
<dbReference type="PROSITE" id="PS00895">
    <property type="entry name" value="3_HYDROXYISOBUT_DH"/>
    <property type="match status" value="1"/>
</dbReference>
<dbReference type="SUPFAM" id="SSF48179">
    <property type="entry name" value="6-phosphogluconate dehydrogenase C-terminal domain-like"/>
    <property type="match status" value="1"/>
</dbReference>
<dbReference type="InterPro" id="IPR036291">
    <property type="entry name" value="NAD(P)-bd_dom_sf"/>
</dbReference>
<dbReference type="Pfam" id="PF03446">
    <property type="entry name" value="NAD_binding_2"/>
    <property type="match status" value="1"/>
</dbReference>
<dbReference type="EMBL" id="CP154858">
    <property type="protein sequence ID" value="XDT70993.1"/>
    <property type="molecule type" value="Genomic_DNA"/>
</dbReference>
<comment type="catalytic activity">
    <reaction evidence="6">
        <text>3-hydroxy-2-methylpropanoate + NAD(+) = 2-methyl-3-oxopropanoate + NADH + H(+)</text>
        <dbReference type="Rhea" id="RHEA:17681"/>
        <dbReference type="ChEBI" id="CHEBI:11805"/>
        <dbReference type="ChEBI" id="CHEBI:15378"/>
        <dbReference type="ChEBI" id="CHEBI:57540"/>
        <dbReference type="ChEBI" id="CHEBI:57700"/>
        <dbReference type="ChEBI" id="CHEBI:57945"/>
        <dbReference type="EC" id="1.1.1.31"/>
    </reaction>
</comment>
<keyword evidence="2 6" id="KW-0101">Branched-chain amino acid catabolism</keyword>
<dbReference type="GO" id="GO:0009083">
    <property type="term" value="P:branched-chain amino acid catabolic process"/>
    <property type="evidence" value="ECO:0007669"/>
    <property type="project" value="UniProtKB-KW"/>
</dbReference>
<gene>
    <name evidence="9" type="primary">mmsB</name>
    <name evidence="9" type="ORF">AAIA72_09225</name>
</gene>
<dbReference type="InterPro" id="IPR002204">
    <property type="entry name" value="3-OH-isobutyrate_DH-rel_CS"/>
</dbReference>
<dbReference type="InterPro" id="IPR029154">
    <property type="entry name" value="HIBADH-like_NADP-bd"/>
</dbReference>
<dbReference type="GO" id="GO:0051287">
    <property type="term" value="F:NAD binding"/>
    <property type="evidence" value="ECO:0007669"/>
    <property type="project" value="InterPro"/>
</dbReference>
<evidence type="ECO:0000256" key="1">
    <source>
        <dbReference type="ARBA" id="ARBA00009080"/>
    </source>
</evidence>
<feature type="active site" evidence="5">
    <location>
        <position position="171"/>
    </location>
</feature>
<dbReference type="InterPro" id="IPR015815">
    <property type="entry name" value="HIBADH-related"/>
</dbReference>
<sequence>MKTIAFIGLGHMGLPMARNLLRAGYDMRVFDLNPEPVGALAAEGAQAATSTVDAAEGADAVITMLPASAHSEAVYLGVDGLIARLRARPLLIDCSTIAAASARRIADAARQAGFAMLDAPVSGGTAGAEAGTLTFMVEGGEDDLERARPLFDVMGSRAILAGGPGAGQVAKMCNNMLLAIHMIGTAEALNLGVQHGLDPVVLSDIMRTSSGGNWSLEKYNPWPGVMDNVPSAREYEGGFASALMNKDLGLAMEGALETGCSTPLGALAKQLYQMHCDQGEAMKDFSSVVRLISGGQT</sequence>
<evidence type="ECO:0000256" key="4">
    <source>
        <dbReference type="ARBA" id="ARBA00023027"/>
    </source>
</evidence>
<proteinExistence type="inferred from homology"/>
<keyword evidence="4 6" id="KW-0520">NAD</keyword>
<dbReference type="SUPFAM" id="SSF51735">
    <property type="entry name" value="NAD(P)-binding Rossmann-fold domains"/>
    <property type="match status" value="1"/>
</dbReference>
<feature type="domain" description="3-hydroxyisobutyrate dehydrogenase-like NAD-binding" evidence="8">
    <location>
        <begin position="165"/>
        <end position="292"/>
    </location>
</feature>
<organism evidence="9">
    <name type="scientific">Thermohahella caldifontis</name>
    <dbReference type="NCBI Taxonomy" id="3142973"/>
    <lineage>
        <taxon>Bacteria</taxon>
        <taxon>Pseudomonadati</taxon>
        <taxon>Pseudomonadota</taxon>
        <taxon>Gammaproteobacteria</taxon>
        <taxon>Oceanospirillales</taxon>
        <taxon>Hahellaceae</taxon>
        <taxon>Thermohahella</taxon>
    </lineage>
</organism>
<dbReference type="InterPro" id="IPR006115">
    <property type="entry name" value="6PGDH_NADP-bd"/>
</dbReference>
<dbReference type="GO" id="GO:0008442">
    <property type="term" value="F:3-hydroxyisobutyrate dehydrogenase activity"/>
    <property type="evidence" value="ECO:0007669"/>
    <property type="project" value="UniProtKB-EC"/>
</dbReference>
<dbReference type="Pfam" id="PF14833">
    <property type="entry name" value="NAD_binding_11"/>
    <property type="match status" value="1"/>
</dbReference>
<evidence type="ECO:0000259" key="7">
    <source>
        <dbReference type="Pfam" id="PF03446"/>
    </source>
</evidence>
<dbReference type="EC" id="1.1.1.31" evidence="6"/>
<evidence type="ECO:0000313" key="9">
    <source>
        <dbReference type="EMBL" id="XDT70993.1"/>
    </source>
</evidence>